<evidence type="ECO:0000256" key="6">
    <source>
        <dbReference type="ARBA" id="ARBA00023102"/>
    </source>
</evidence>
<name>A0A2S0JXV1_LYSSH</name>
<dbReference type="InterPro" id="IPR010140">
    <property type="entry name" value="Histidinol_P_phosphatase_HisJ"/>
</dbReference>
<evidence type="ECO:0000313" key="11">
    <source>
        <dbReference type="EMBL" id="SUV18378.1"/>
    </source>
</evidence>
<evidence type="ECO:0000313" key="12">
    <source>
        <dbReference type="Proteomes" id="UP000238825"/>
    </source>
</evidence>
<evidence type="ECO:0000259" key="9">
    <source>
        <dbReference type="Pfam" id="PF02811"/>
    </source>
</evidence>
<proteinExistence type="inferred from homology"/>
<dbReference type="Proteomes" id="UP000238825">
    <property type="component" value="Chromosome"/>
</dbReference>
<dbReference type="Proteomes" id="UP000255295">
    <property type="component" value="Unassembled WGS sequence"/>
</dbReference>
<keyword evidence="6 8" id="KW-0368">Histidine biosynthesis</keyword>
<sequence>MKRDGHIHSPYCPHGSSDSFTQYIEKAIAENFTDITFTEHAPLPSNFQDPTPEQDSGMRPDFLMPYLEDLQRLQKQYAQDIRIRIGLEIDYIVGFEQETRHFLDTYGHFLDDAILSVHFLQWQNTYECIDFSAESFINFAQKVGSVERLYHLYYDTVLQSIEADLGQYKPKRIGHPTLIHKFQLAHHQPVDDTDRIQEVLTTMQQKGYELDLNSAGLSKTYCQEPYPPFAFIDYSKTIGLPIVFGSDAHAAVDLHQHYKTLFPDK</sequence>
<evidence type="ECO:0000313" key="13">
    <source>
        <dbReference type="Proteomes" id="UP000255295"/>
    </source>
</evidence>
<reference evidence="10 12" key="1">
    <citation type="submission" date="2017-03" db="EMBL/GenBank/DDBJ databases">
        <title>The whole genome sequencing and assembly of Lysinibacillus sphaericus DSM 28T strain.</title>
        <authorList>
            <person name="Lee Y.-J."/>
            <person name="Yi H."/>
            <person name="Bahn Y.-S."/>
            <person name="Kim J.F."/>
            <person name="Lee D.-W."/>
        </authorList>
    </citation>
    <scope>NUCLEOTIDE SEQUENCE [LARGE SCALE GENOMIC DNA]</scope>
    <source>
        <strain evidence="10 12">DSM 28</strain>
    </source>
</reference>
<dbReference type="CDD" id="cd12110">
    <property type="entry name" value="PHP_HisPPase_Hisj_like"/>
    <property type="match status" value="1"/>
</dbReference>
<dbReference type="SUPFAM" id="SSF89550">
    <property type="entry name" value="PHP domain-like"/>
    <property type="match status" value="1"/>
</dbReference>
<dbReference type="RefSeq" id="WP_024363777.1">
    <property type="nucleotide sequence ID" value="NZ_BJNS01000002.1"/>
</dbReference>
<comment type="catalytic activity">
    <reaction evidence="7 8">
        <text>L-histidinol phosphate + H2O = L-histidinol + phosphate</text>
        <dbReference type="Rhea" id="RHEA:14465"/>
        <dbReference type="ChEBI" id="CHEBI:15377"/>
        <dbReference type="ChEBI" id="CHEBI:43474"/>
        <dbReference type="ChEBI" id="CHEBI:57699"/>
        <dbReference type="ChEBI" id="CHEBI:57980"/>
        <dbReference type="EC" id="3.1.3.15"/>
    </reaction>
</comment>
<dbReference type="PANTHER" id="PTHR21039:SF0">
    <property type="entry name" value="HISTIDINOL-PHOSPHATASE"/>
    <property type="match status" value="1"/>
</dbReference>
<gene>
    <name evidence="11" type="primary">hisK_2</name>
    <name evidence="10" type="ORF">LS41612_06290</name>
    <name evidence="11" type="ORF">NCTC10338_03507</name>
</gene>
<dbReference type="NCBIfam" id="NF005996">
    <property type="entry name" value="PRK08123.1"/>
    <property type="match status" value="1"/>
</dbReference>
<dbReference type="UniPathway" id="UPA00031">
    <property type="reaction ID" value="UER00013"/>
</dbReference>
<dbReference type="EMBL" id="CP019980">
    <property type="protein sequence ID" value="AVK95878.1"/>
    <property type="molecule type" value="Genomic_DNA"/>
</dbReference>
<dbReference type="EMBL" id="UFSZ01000001">
    <property type="protein sequence ID" value="SUV18378.1"/>
    <property type="molecule type" value="Genomic_DNA"/>
</dbReference>
<evidence type="ECO:0000256" key="5">
    <source>
        <dbReference type="ARBA" id="ARBA00022801"/>
    </source>
</evidence>
<dbReference type="InterPro" id="IPR016195">
    <property type="entry name" value="Pol/histidinol_Pase-like"/>
</dbReference>
<organism evidence="10 12">
    <name type="scientific">Lysinibacillus sphaericus</name>
    <name type="common">Bacillus sphaericus</name>
    <dbReference type="NCBI Taxonomy" id="1421"/>
    <lineage>
        <taxon>Bacteria</taxon>
        <taxon>Bacillati</taxon>
        <taxon>Bacillota</taxon>
        <taxon>Bacilli</taxon>
        <taxon>Bacillales</taxon>
        <taxon>Bacillaceae</taxon>
        <taxon>Lysinibacillus</taxon>
    </lineage>
</organism>
<evidence type="ECO:0000256" key="8">
    <source>
        <dbReference type="RuleBase" id="RU366003"/>
    </source>
</evidence>
<dbReference type="Pfam" id="PF02811">
    <property type="entry name" value="PHP"/>
    <property type="match status" value="1"/>
</dbReference>
<dbReference type="GeneID" id="48275804"/>
<feature type="domain" description="PHP" evidence="9">
    <location>
        <begin position="4"/>
        <end position="214"/>
    </location>
</feature>
<dbReference type="AlphaFoldDB" id="A0A2S0JXV1"/>
<comment type="similarity">
    <text evidence="2 8">Belongs to the PHP hydrolase family. HisK subfamily.</text>
</comment>
<keyword evidence="5 8" id="KW-0378">Hydrolase</keyword>
<dbReference type="GO" id="GO:0000105">
    <property type="term" value="P:L-histidine biosynthetic process"/>
    <property type="evidence" value="ECO:0007669"/>
    <property type="project" value="UniProtKB-UniRule"/>
</dbReference>
<evidence type="ECO:0000256" key="2">
    <source>
        <dbReference type="ARBA" id="ARBA00009152"/>
    </source>
</evidence>
<dbReference type="InterPro" id="IPR004013">
    <property type="entry name" value="PHP_dom"/>
</dbReference>
<evidence type="ECO:0000256" key="3">
    <source>
        <dbReference type="ARBA" id="ARBA00013085"/>
    </source>
</evidence>
<dbReference type="EC" id="3.1.3.15" evidence="3 8"/>
<keyword evidence="4 8" id="KW-0028">Amino-acid biosynthesis</keyword>
<dbReference type="Gene3D" id="3.20.20.140">
    <property type="entry name" value="Metal-dependent hydrolases"/>
    <property type="match status" value="1"/>
</dbReference>
<protein>
    <recommendedName>
        <fullName evidence="3 8">Histidinol-phosphatase</fullName>
        <shortName evidence="8">HolPase</shortName>
        <ecNumber evidence="3 8">3.1.3.15</ecNumber>
    </recommendedName>
</protein>
<comment type="pathway">
    <text evidence="1 8">Amino-acid biosynthesis; L-histidine biosynthesis; L-histidine from 5-phospho-alpha-D-ribose 1-diphosphate: step 8/9.</text>
</comment>
<evidence type="ECO:0000256" key="7">
    <source>
        <dbReference type="ARBA" id="ARBA00049158"/>
    </source>
</evidence>
<accession>A0A2S0JXV1</accession>
<dbReference type="PANTHER" id="PTHR21039">
    <property type="entry name" value="HISTIDINOL PHOSPHATASE-RELATED"/>
    <property type="match status" value="1"/>
</dbReference>
<reference evidence="11 13" key="2">
    <citation type="submission" date="2018-06" db="EMBL/GenBank/DDBJ databases">
        <authorList>
            <consortium name="Pathogen Informatics"/>
            <person name="Doyle S."/>
        </authorList>
    </citation>
    <scope>NUCLEOTIDE SEQUENCE [LARGE SCALE GENOMIC DNA]</scope>
    <source>
        <strain evidence="11 13">NCTC10338</strain>
    </source>
</reference>
<evidence type="ECO:0000256" key="4">
    <source>
        <dbReference type="ARBA" id="ARBA00022605"/>
    </source>
</evidence>
<evidence type="ECO:0000256" key="1">
    <source>
        <dbReference type="ARBA" id="ARBA00004970"/>
    </source>
</evidence>
<dbReference type="NCBIfam" id="TIGR01856">
    <property type="entry name" value="hisJ_fam"/>
    <property type="match status" value="1"/>
</dbReference>
<dbReference type="GO" id="GO:0004401">
    <property type="term" value="F:histidinol-phosphatase activity"/>
    <property type="evidence" value="ECO:0007669"/>
    <property type="project" value="UniProtKB-UniRule"/>
</dbReference>
<dbReference type="GO" id="GO:0005737">
    <property type="term" value="C:cytoplasm"/>
    <property type="evidence" value="ECO:0007669"/>
    <property type="project" value="TreeGrafter"/>
</dbReference>
<evidence type="ECO:0000313" key="10">
    <source>
        <dbReference type="EMBL" id="AVK95878.1"/>
    </source>
</evidence>